<evidence type="ECO:0000313" key="3">
    <source>
        <dbReference type="Proteomes" id="UP000307440"/>
    </source>
</evidence>
<feature type="transmembrane region" description="Helical" evidence="1">
    <location>
        <begin position="47"/>
        <end position="68"/>
    </location>
</feature>
<name>A0A5C3L3D6_COPMA</name>
<dbReference type="EMBL" id="ML210164">
    <property type="protein sequence ID" value="TFK27514.1"/>
    <property type="molecule type" value="Genomic_DNA"/>
</dbReference>
<proteinExistence type="predicted"/>
<accession>A0A5C3L3D6</accession>
<dbReference type="Proteomes" id="UP000307440">
    <property type="component" value="Unassembled WGS sequence"/>
</dbReference>
<protein>
    <submittedName>
        <fullName evidence="2">Uncharacterized protein</fullName>
    </submittedName>
</protein>
<gene>
    <name evidence="2" type="ORF">FA15DRAFT_171196</name>
</gene>
<feature type="transmembrane region" description="Helical" evidence="1">
    <location>
        <begin position="120"/>
        <end position="138"/>
    </location>
</feature>
<dbReference type="AlphaFoldDB" id="A0A5C3L3D6"/>
<keyword evidence="1" id="KW-0812">Transmembrane</keyword>
<reference evidence="2 3" key="1">
    <citation type="journal article" date="2019" name="Nat. Ecol. Evol.">
        <title>Megaphylogeny resolves global patterns of mushroom evolution.</title>
        <authorList>
            <person name="Varga T."/>
            <person name="Krizsan K."/>
            <person name="Foldi C."/>
            <person name="Dima B."/>
            <person name="Sanchez-Garcia M."/>
            <person name="Sanchez-Ramirez S."/>
            <person name="Szollosi G.J."/>
            <person name="Szarkandi J.G."/>
            <person name="Papp V."/>
            <person name="Albert L."/>
            <person name="Andreopoulos W."/>
            <person name="Angelini C."/>
            <person name="Antonin V."/>
            <person name="Barry K.W."/>
            <person name="Bougher N.L."/>
            <person name="Buchanan P."/>
            <person name="Buyck B."/>
            <person name="Bense V."/>
            <person name="Catcheside P."/>
            <person name="Chovatia M."/>
            <person name="Cooper J."/>
            <person name="Damon W."/>
            <person name="Desjardin D."/>
            <person name="Finy P."/>
            <person name="Geml J."/>
            <person name="Haridas S."/>
            <person name="Hughes K."/>
            <person name="Justo A."/>
            <person name="Karasinski D."/>
            <person name="Kautmanova I."/>
            <person name="Kiss B."/>
            <person name="Kocsube S."/>
            <person name="Kotiranta H."/>
            <person name="LaButti K.M."/>
            <person name="Lechner B.E."/>
            <person name="Liimatainen K."/>
            <person name="Lipzen A."/>
            <person name="Lukacs Z."/>
            <person name="Mihaltcheva S."/>
            <person name="Morgado L.N."/>
            <person name="Niskanen T."/>
            <person name="Noordeloos M.E."/>
            <person name="Ohm R.A."/>
            <person name="Ortiz-Santana B."/>
            <person name="Ovrebo C."/>
            <person name="Racz N."/>
            <person name="Riley R."/>
            <person name="Savchenko A."/>
            <person name="Shiryaev A."/>
            <person name="Soop K."/>
            <person name="Spirin V."/>
            <person name="Szebenyi C."/>
            <person name="Tomsovsky M."/>
            <person name="Tulloss R.E."/>
            <person name="Uehling J."/>
            <person name="Grigoriev I.V."/>
            <person name="Vagvolgyi C."/>
            <person name="Papp T."/>
            <person name="Martin F.M."/>
            <person name="Miettinen O."/>
            <person name="Hibbett D.S."/>
            <person name="Nagy L.G."/>
        </authorList>
    </citation>
    <scope>NUCLEOTIDE SEQUENCE [LARGE SCALE GENOMIC DNA]</scope>
    <source>
        <strain evidence="2 3">CBS 121175</strain>
    </source>
</reference>
<sequence>MPTIYPPSLSRLSIPPRYASTRFLLIGFLLQLSMVVYSSNDGKQDPFVLMLSCASFIRFLAGLVWIYMHLAFGPLDLFTNHVFQPHHPVPCIHHSSRPLFSSALIIATPSLSLHSIENRTVPPASFLCFFLISFRFFGLSNE</sequence>
<keyword evidence="1" id="KW-0472">Membrane</keyword>
<keyword evidence="1" id="KW-1133">Transmembrane helix</keyword>
<evidence type="ECO:0000313" key="2">
    <source>
        <dbReference type="EMBL" id="TFK27514.1"/>
    </source>
</evidence>
<organism evidence="2 3">
    <name type="scientific">Coprinopsis marcescibilis</name>
    <name type="common">Agaric fungus</name>
    <name type="synonym">Psathyrella marcescibilis</name>
    <dbReference type="NCBI Taxonomy" id="230819"/>
    <lineage>
        <taxon>Eukaryota</taxon>
        <taxon>Fungi</taxon>
        <taxon>Dikarya</taxon>
        <taxon>Basidiomycota</taxon>
        <taxon>Agaricomycotina</taxon>
        <taxon>Agaricomycetes</taxon>
        <taxon>Agaricomycetidae</taxon>
        <taxon>Agaricales</taxon>
        <taxon>Agaricineae</taxon>
        <taxon>Psathyrellaceae</taxon>
        <taxon>Coprinopsis</taxon>
    </lineage>
</organism>
<evidence type="ECO:0000256" key="1">
    <source>
        <dbReference type="SAM" id="Phobius"/>
    </source>
</evidence>
<keyword evidence="3" id="KW-1185">Reference proteome</keyword>
<feature type="transmembrane region" description="Helical" evidence="1">
    <location>
        <begin position="20"/>
        <end position="40"/>
    </location>
</feature>